<dbReference type="InterPro" id="IPR007016">
    <property type="entry name" value="O-antigen_ligase-rel_domated"/>
</dbReference>
<organism evidence="8 9">
    <name type="scientific">Alistipes dispar</name>
    <dbReference type="NCBI Taxonomy" id="2585119"/>
    <lineage>
        <taxon>Bacteria</taxon>
        <taxon>Pseudomonadati</taxon>
        <taxon>Bacteroidota</taxon>
        <taxon>Bacteroidia</taxon>
        <taxon>Bacteroidales</taxon>
        <taxon>Rikenellaceae</taxon>
        <taxon>Alistipes</taxon>
    </lineage>
</organism>
<evidence type="ECO:0000256" key="1">
    <source>
        <dbReference type="ARBA" id="ARBA00004141"/>
    </source>
</evidence>
<keyword evidence="9" id="KW-1185">Reference proteome</keyword>
<dbReference type="PANTHER" id="PTHR37422:SF13">
    <property type="entry name" value="LIPOPOLYSACCHARIDE BIOSYNTHESIS PROTEIN PA4999-RELATED"/>
    <property type="match status" value="1"/>
</dbReference>
<feature type="transmembrane region" description="Helical" evidence="6">
    <location>
        <begin position="272"/>
        <end position="291"/>
    </location>
</feature>
<evidence type="ECO:0000313" key="8">
    <source>
        <dbReference type="EMBL" id="BBL06559.1"/>
    </source>
</evidence>
<dbReference type="Gene3D" id="1.25.40.10">
    <property type="entry name" value="Tetratricopeptide repeat domain"/>
    <property type="match status" value="1"/>
</dbReference>
<name>A0A4Y1X249_9BACT</name>
<evidence type="ECO:0000259" key="7">
    <source>
        <dbReference type="Pfam" id="PF04932"/>
    </source>
</evidence>
<dbReference type="InterPro" id="IPR051533">
    <property type="entry name" value="WaaL-like"/>
</dbReference>
<feature type="transmembrane region" description="Helical" evidence="6">
    <location>
        <begin position="233"/>
        <end position="251"/>
    </location>
</feature>
<feature type="domain" description="O-antigen ligase-related" evidence="7">
    <location>
        <begin position="221"/>
        <end position="374"/>
    </location>
</feature>
<feature type="transmembrane region" description="Helical" evidence="6">
    <location>
        <begin position="365"/>
        <end position="384"/>
    </location>
</feature>
<keyword evidence="3 6" id="KW-1133">Transmembrane helix</keyword>
<feature type="transmembrane region" description="Helical" evidence="6">
    <location>
        <begin position="122"/>
        <end position="143"/>
    </location>
</feature>
<feature type="transmembrane region" description="Helical" evidence="6">
    <location>
        <begin position="39"/>
        <end position="59"/>
    </location>
</feature>
<keyword evidence="4 6" id="KW-0472">Membrane</keyword>
<feature type="transmembrane region" description="Helical" evidence="6">
    <location>
        <begin position="391"/>
        <end position="408"/>
    </location>
</feature>
<dbReference type="PROSITE" id="PS51257">
    <property type="entry name" value="PROKAR_LIPOPROTEIN"/>
    <property type="match status" value="1"/>
</dbReference>
<dbReference type="AlphaFoldDB" id="A0A4Y1X249"/>
<dbReference type="KEGG" id="ada:A5CPEGH6_11970"/>
<evidence type="ECO:0000256" key="5">
    <source>
        <dbReference type="SAM" id="MobiDB-lite"/>
    </source>
</evidence>
<evidence type="ECO:0000256" key="6">
    <source>
        <dbReference type="SAM" id="Phobius"/>
    </source>
</evidence>
<evidence type="ECO:0000256" key="3">
    <source>
        <dbReference type="ARBA" id="ARBA00022989"/>
    </source>
</evidence>
<dbReference type="PANTHER" id="PTHR37422">
    <property type="entry name" value="TEICHURONIC ACID BIOSYNTHESIS PROTEIN TUAE"/>
    <property type="match status" value="1"/>
</dbReference>
<evidence type="ECO:0000256" key="2">
    <source>
        <dbReference type="ARBA" id="ARBA00022692"/>
    </source>
</evidence>
<feature type="transmembrane region" description="Helical" evidence="6">
    <location>
        <begin position="163"/>
        <end position="181"/>
    </location>
</feature>
<protein>
    <recommendedName>
        <fullName evidence="7">O-antigen ligase-related domain-containing protein</fullName>
    </recommendedName>
</protein>
<dbReference type="Pfam" id="PF04932">
    <property type="entry name" value="Wzy_C"/>
    <property type="match status" value="1"/>
</dbReference>
<evidence type="ECO:0000313" key="9">
    <source>
        <dbReference type="Proteomes" id="UP000319374"/>
    </source>
</evidence>
<keyword evidence="2 6" id="KW-0812">Transmembrane</keyword>
<dbReference type="EMBL" id="AP019736">
    <property type="protein sequence ID" value="BBL06559.1"/>
    <property type="molecule type" value="Genomic_DNA"/>
</dbReference>
<sequence>MRKHHPLLRAAVLLLWTAACWRLFVPALDVPTQELRANALASMQGTLLLLLLAGAVLLVRAPRIRPNATDCCAALLLAGVTASRFLLPGPAAPARYDELLQAAMLYASLRILFTAERHAAAVLLTLLCLFGIYEAWTGIRQIYGFTYSNHGLFKVTGTLFNPGPYAGFIAPVLVCAVACIVRSNRLAGRLLRRQTLRRPRSLLRPCVLTGGLLPCLAGWGAALLGAVVLPASMSRAALAAVAVGCGALALGELDAAGRLRRLFAAHPLRTGIAAGSALLLLGGATAGAYHLKRPSAEGRLLIWKIDARILLRRPLCGAGLGNFAGAFGEEQARYFAERSRPEGEKQVAGCPEAGFNEFLQFGAETGAAGFALLLLLTGTAVAAGIRRGDPFGYGLLAAAVFASFSYPWSVLPLRLLFVVLLAGAASPPGGRRRSGPRTETVPSRRSGPFRRIAAPLLLAAGIACWPGVYGRTAARAEARRQWSDVRIWMSSGRYDYLVEDGERLLDSLPHDFRFLYDYGYALHRSGDYRRSNDILRTGARISSDPMFWNIMGKNHDALGEHSEAERAYLQAHFRIPDRIYPLYLLALHYRASGQEAEALATARRVADHTPKIESAQTRKMQEEMRGLLAAARSGPLSETQEP</sequence>
<dbReference type="GO" id="GO:0016020">
    <property type="term" value="C:membrane"/>
    <property type="evidence" value="ECO:0007669"/>
    <property type="project" value="UniProtKB-SubCell"/>
</dbReference>
<reference evidence="9" key="1">
    <citation type="submission" date="2019-06" db="EMBL/GenBank/DDBJ databases">
        <title>Alistipes onderdonkii subsp. vulgaris subsp. nov., Alistipes dispar sp. nov. and Alistipes communis sp. nov., isolated from human faeces, and creation of Alistipes onderdonkii subsp. onderdonkii subsp. nov.</title>
        <authorList>
            <person name="Sakamoto M."/>
            <person name="Ikeyama N."/>
            <person name="Ogata Y."/>
            <person name="Suda W."/>
            <person name="Iino T."/>
            <person name="Hattori M."/>
            <person name="Ohkuma M."/>
        </authorList>
    </citation>
    <scope>NUCLEOTIDE SEQUENCE [LARGE SCALE GENOMIC DNA]</scope>
    <source>
        <strain evidence="9">5CPEGH6</strain>
    </source>
</reference>
<feature type="region of interest" description="Disordered" evidence="5">
    <location>
        <begin position="426"/>
        <end position="445"/>
    </location>
</feature>
<proteinExistence type="predicted"/>
<evidence type="ECO:0000256" key="4">
    <source>
        <dbReference type="ARBA" id="ARBA00023136"/>
    </source>
</evidence>
<feature type="transmembrane region" description="Helical" evidence="6">
    <location>
        <begin position="202"/>
        <end position="227"/>
    </location>
</feature>
<dbReference type="InterPro" id="IPR011990">
    <property type="entry name" value="TPR-like_helical_dom_sf"/>
</dbReference>
<dbReference type="SUPFAM" id="SSF48452">
    <property type="entry name" value="TPR-like"/>
    <property type="match status" value="1"/>
</dbReference>
<dbReference type="Proteomes" id="UP000319374">
    <property type="component" value="Chromosome"/>
</dbReference>
<comment type="subcellular location">
    <subcellularLocation>
        <location evidence="1">Membrane</location>
        <topology evidence="1">Multi-pass membrane protein</topology>
    </subcellularLocation>
</comment>
<gene>
    <name evidence="8" type="ORF">A5CPEGH6_11970</name>
</gene>
<accession>A0A4Y1X249</accession>